<gene>
    <name evidence="2" type="ORF">EKO27_g3320</name>
</gene>
<feature type="region of interest" description="Disordered" evidence="1">
    <location>
        <begin position="276"/>
        <end position="306"/>
    </location>
</feature>
<dbReference type="EMBL" id="RYZI01000069">
    <property type="protein sequence ID" value="RWA11812.1"/>
    <property type="molecule type" value="Genomic_DNA"/>
</dbReference>
<proteinExistence type="predicted"/>
<organism evidence="2 3">
    <name type="scientific">Xylaria grammica</name>
    <dbReference type="NCBI Taxonomy" id="363999"/>
    <lineage>
        <taxon>Eukaryota</taxon>
        <taxon>Fungi</taxon>
        <taxon>Dikarya</taxon>
        <taxon>Ascomycota</taxon>
        <taxon>Pezizomycotina</taxon>
        <taxon>Sordariomycetes</taxon>
        <taxon>Xylariomycetidae</taxon>
        <taxon>Xylariales</taxon>
        <taxon>Xylariaceae</taxon>
        <taxon>Xylaria</taxon>
    </lineage>
</organism>
<accession>A0A439DBN7</accession>
<reference evidence="2 3" key="1">
    <citation type="submission" date="2018-12" db="EMBL/GenBank/DDBJ databases">
        <title>Draft genome sequence of Xylaria grammica IHI A82.</title>
        <authorList>
            <person name="Buettner E."/>
            <person name="Kellner H."/>
        </authorList>
    </citation>
    <scope>NUCLEOTIDE SEQUENCE [LARGE SCALE GENOMIC DNA]</scope>
    <source>
        <strain evidence="2 3">IHI A82</strain>
    </source>
</reference>
<evidence type="ECO:0000313" key="2">
    <source>
        <dbReference type="EMBL" id="RWA11812.1"/>
    </source>
</evidence>
<protein>
    <submittedName>
        <fullName evidence="2">Uncharacterized protein</fullName>
    </submittedName>
</protein>
<comment type="caution">
    <text evidence="2">The sequence shown here is derived from an EMBL/GenBank/DDBJ whole genome shotgun (WGS) entry which is preliminary data.</text>
</comment>
<evidence type="ECO:0000256" key="1">
    <source>
        <dbReference type="SAM" id="MobiDB-lite"/>
    </source>
</evidence>
<evidence type="ECO:0000313" key="3">
    <source>
        <dbReference type="Proteomes" id="UP000286045"/>
    </source>
</evidence>
<name>A0A439DBN7_9PEZI</name>
<dbReference type="Proteomes" id="UP000286045">
    <property type="component" value="Unassembled WGS sequence"/>
</dbReference>
<feature type="region of interest" description="Disordered" evidence="1">
    <location>
        <begin position="22"/>
        <end position="87"/>
    </location>
</feature>
<sequence length="306" mass="34491">MKHRQPPKLPPRPPSAIRIYKTLPDASKADLPPKPVTTPTSSSPIKFHFQQALIPTPSPSPNRLSCGQKRPWSRSTDNVPVPLPNTPTPIRIKDMHFGSRTYHSICNYKVAGRAVKTRRIHPGGNSGSSAYNNYQYPNDTKMLQPPKKMSDAEAIKVKIQLIHNKLLGGASVLTARDQAFLQNQMDKNPASIPALMMKLIIRRVPKKPHNLSYGIMRWAHRRSEGQLLEDLLTDRLYNFDVKEALDEGLMSVHEMSDLIDCQLVLQCVQIERAEQVQGRKSNYKDTGDDQYESDSGSVDMEMSEDD</sequence>
<dbReference type="AlphaFoldDB" id="A0A439DBN7"/>
<keyword evidence="3" id="KW-1185">Reference proteome</keyword>